<dbReference type="KEGG" id="slp:Slip_0801"/>
<name>D7CLJ6_SYNLT</name>
<keyword evidence="2" id="KW-1003">Cell membrane</keyword>
<keyword evidence="4" id="KW-0812">Transmembrane</keyword>
<evidence type="ECO:0000256" key="1">
    <source>
        <dbReference type="ARBA" id="ARBA00004370"/>
    </source>
</evidence>
<evidence type="ECO:0000259" key="8">
    <source>
        <dbReference type="PROSITE" id="PS51779"/>
    </source>
</evidence>
<accession>D7CLJ6</accession>
<organism evidence="9 10">
    <name type="scientific">Syntrophothermus lipocalidus (strain DSM 12680 / TGB-C1)</name>
    <dbReference type="NCBI Taxonomy" id="643648"/>
    <lineage>
        <taxon>Bacteria</taxon>
        <taxon>Bacillati</taxon>
        <taxon>Bacillota</taxon>
        <taxon>Clostridia</taxon>
        <taxon>Eubacteriales</taxon>
        <taxon>Syntrophomonadaceae</taxon>
        <taxon>Syntrophothermus</taxon>
    </lineage>
</organism>
<dbReference type="Pfam" id="PF08478">
    <property type="entry name" value="POTRA_1"/>
    <property type="match status" value="1"/>
</dbReference>
<evidence type="ECO:0000256" key="6">
    <source>
        <dbReference type="ARBA" id="ARBA00023136"/>
    </source>
</evidence>
<dbReference type="InterPro" id="IPR013685">
    <property type="entry name" value="POTRA_FtsQ_type"/>
</dbReference>
<evidence type="ECO:0000313" key="10">
    <source>
        <dbReference type="Proteomes" id="UP000000378"/>
    </source>
</evidence>
<evidence type="ECO:0000256" key="3">
    <source>
        <dbReference type="ARBA" id="ARBA00022618"/>
    </source>
</evidence>
<reference evidence="10" key="1">
    <citation type="journal article" date="2010" name="Stand. Genomic Sci.">
        <title>Complete genome sequence of Syntrophothermus lipocalidus type strain (TGB-C1T).</title>
        <authorList>
            <consortium name="US DOE Joint Genome Institute (JGI-PGF)"/>
            <person name="Djao O."/>
            <person name="Zhang X."/>
            <person name="Lucas S."/>
            <person name="Lapidus A."/>
            <person name="Glavina Del Rio T."/>
            <person name="Nolan M."/>
            <person name="Tice H."/>
            <person name="Cheng J."/>
            <person name="Han C."/>
            <person name="Tapia R."/>
            <person name="Goodwin L."/>
            <person name="Pitluck S."/>
            <person name="Liolios K."/>
            <person name="Ivanova N."/>
            <person name="Mavromatis K."/>
            <person name="Mikhailova N."/>
            <person name="Ovchinnikova G."/>
            <person name="Pati A."/>
            <person name="Brambilla E."/>
            <person name="Chen A."/>
            <person name="Palaniappan K."/>
            <person name="Land M."/>
            <person name="Hauser L."/>
            <person name="Chang Y."/>
            <person name="Jeffries C."/>
            <person name="Rohde M."/>
            <person name="Sikorski J."/>
            <person name="Spring S."/>
            <person name="Goker M."/>
            <person name="Detter J."/>
            <person name="Woyke T."/>
            <person name="Bristow J."/>
            <person name="Eisen J."/>
            <person name="Markowitz V."/>
            <person name="Hugenholtz P."/>
            <person name="Kyrpides N."/>
            <person name="Klenk H."/>
        </authorList>
    </citation>
    <scope>NUCLEOTIDE SEQUENCE [LARGE SCALE GENOMIC DNA]</scope>
    <source>
        <strain evidence="10">DSM 12680 / TGB-C1</strain>
    </source>
</reference>
<dbReference type="STRING" id="643648.Slip_0801"/>
<evidence type="ECO:0000256" key="2">
    <source>
        <dbReference type="ARBA" id="ARBA00022475"/>
    </source>
</evidence>
<keyword evidence="7" id="KW-0131">Cell cycle</keyword>
<dbReference type="Gene3D" id="3.10.20.310">
    <property type="entry name" value="membrane protein fhac"/>
    <property type="match status" value="1"/>
</dbReference>
<dbReference type="HOGENOM" id="CLU_047677_4_3_9"/>
<dbReference type="Proteomes" id="UP000000378">
    <property type="component" value="Chromosome"/>
</dbReference>
<dbReference type="AlphaFoldDB" id="D7CLJ6"/>
<gene>
    <name evidence="9" type="ordered locus">Slip_0801</name>
</gene>
<reference evidence="9 10" key="2">
    <citation type="journal article" date="2010" name="Stand. Genomic Sci.">
        <title>Complete genome sequence of Syntrophothermus lipocalidus type strain (TGB-C1).</title>
        <authorList>
            <person name="Djao O.D."/>
            <person name="Zhang X."/>
            <person name="Lucas S."/>
            <person name="Lapidus A."/>
            <person name="Del Rio T.G."/>
            <person name="Nolan M."/>
            <person name="Tice H."/>
            <person name="Cheng J.F."/>
            <person name="Han C."/>
            <person name="Tapia R."/>
            <person name="Goodwin L."/>
            <person name="Pitluck S."/>
            <person name="Liolios K."/>
            <person name="Ivanova N."/>
            <person name="Mavromatis K."/>
            <person name="Mikhailova N."/>
            <person name="Ovchinnikova G."/>
            <person name="Pati A."/>
            <person name="Brambilla E."/>
            <person name="Chen A."/>
            <person name="Palaniappan K."/>
            <person name="Land M."/>
            <person name="Hauser L."/>
            <person name="Chang Y.J."/>
            <person name="Jeffries C.D."/>
            <person name="Rohde M."/>
            <person name="Sikorski J."/>
            <person name="Spring S."/>
            <person name="Goker M."/>
            <person name="Detter J.C."/>
            <person name="Woyke T."/>
            <person name="Bristow J."/>
            <person name="Eisen J.A."/>
            <person name="Markowitz V."/>
            <person name="Hugenholtz P."/>
            <person name="Kyrpides N.C."/>
            <person name="Klenk H.P."/>
        </authorList>
    </citation>
    <scope>NUCLEOTIDE SEQUENCE [LARGE SCALE GENOMIC DNA]</scope>
    <source>
        <strain evidence="10">DSM 12680 / TGB-C1</strain>
    </source>
</reference>
<dbReference type="GO" id="GO:0005886">
    <property type="term" value="C:plasma membrane"/>
    <property type="evidence" value="ECO:0007669"/>
    <property type="project" value="TreeGrafter"/>
</dbReference>
<protein>
    <submittedName>
        <fullName evidence="9">Polypeptide-transport-associated domain protein FtsQ-type</fullName>
    </submittedName>
</protein>
<evidence type="ECO:0000256" key="4">
    <source>
        <dbReference type="ARBA" id="ARBA00022692"/>
    </source>
</evidence>
<dbReference type="PROSITE" id="PS51779">
    <property type="entry name" value="POTRA"/>
    <property type="match status" value="1"/>
</dbReference>
<dbReference type="RefSeq" id="WP_013174983.1">
    <property type="nucleotide sequence ID" value="NC_014220.1"/>
</dbReference>
<feature type="domain" description="POTRA" evidence="8">
    <location>
        <begin position="34"/>
        <end position="102"/>
    </location>
</feature>
<dbReference type="EMBL" id="CP002048">
    <property type="protein sequence ID" value="ADI01581.1"/>
    <property type="molecule type" value="Genomic_DNA"/>
</dbReference>
<evidence type="ECO:0000313" key="9">
    <source>
        <dbReference type="EMBL" id="ADI01581.1"/>
    </source>
</evidence>
<dbReference type="InterPro" id="IPR034746">
    <property type="entry name" value="POTRA"/>
</dbReference>
<dbReference type="InterPro" id="IPR005548">
    <property type="entry name" value="Cell_div_FtsQ/DivIB_C"/>
</dbReference>
<comment type="subcellular location">
    <subcellularLocation>
        <location evidence="1">Membrane</location>
    </subcellularLocation>
</comment>
<dbReference type="PANTHER" id="PTHR37820:SF1">
    <property type="entry name" value="CELL DIVISION PROTEIN FTSQ"/>
    <property type="match status" value="1"/>
</dbReference>
<keyword evidence="5" id="KW-1133">Transmembrane helix</keyword>
<dbReference type="OrthoDB" id="2082590at2"/>
<dbReference type="eggNOG" id="COG1589">
    <property type="taxonomic scope" value="Bacteria"/>
</dbReference>
<proteinExistence type="predicted"/>
<dbReference type="GO" id="GO:0051301">
    <property type="term" value="P:cell division"/>
    <property type="evidence" value="ECO:0007669"/>
    <property type="project" value="UniProtKB-KW"/>
</dbReference>
<sequence>MSLRKLVVKRAMSISLFLFLALVAFYSLIHSSLFSVKEVAVTGNKVVMAGEIKALSGIVADTNIFQIDPARAEQAVKIHPLIKDAKVVRHLPNRIEIKVVERKPWAVVPAGETFWIIDDCGVFIDRTESIQTVSCPVITMEGIPPKISIGQRLNEDAIGAVRDIVNNLSELQLSQISEFHCRKDNQVYIYTLRGTEIRFGHTDRLSEKVRMIDQVLEMEQELSPGEALAYVDLRFKGQPVAKYR</sequence>
<evidence type="ECO:0000256" key="5">
    <source>
        <dbReference type="ARBA" id="ARBA00022989"/>
    </source>
</evidence>
<dbReference type="Pfam" id="PF03799">
    <property type="entry name" value="FtsQ_DivIB_C"/>
    <property type="match status" value="1"/>
</dbReference>
<dbReference type="PANTHER" id="PTHR37820">
    <property type="entry name" value="CELL DIVISION PROTEIN DIVIB"/>
    <property type="match status" value="1"/>
</dbReference>
<dbReference type="InterPro" id="IPR050487">
    <property type="entry name" value="FtsQ_DivIB"/>
</dbReference>
<keyword evidence="3" id="KW-0132">Cell division</keyword>
<keyword evidence="10" id="KW-1185">Reference proteome</keyword>
<evidence type="ECO:0000256" key="7">
    <source>
        <dbReference type="ARBA" id="ARBA00023306"/>
    </source>
</evidence>
<keyword evidence="6" id="KW-0472">Membrane</keyword>